<dbReference type="GO" id="GO:0005886">
    <property type="term" value="C:plasma membrane"/>
    <property type="evidence" value="ECO:0007669"/>
    <property type="project" value="InterPro"/>
</dbReference>
<keyword evidence="7" id="KW-0812">Transmembrane</keyword>
<dbReference type="Pfam" id="PF06687">
    <property type="entry name" value="SUR7"/>
    <property type="match status" value="1"/>
</dbReference>
<evidence type="ECO:0000256" key="6">
    <source>
        <dbReference type="ARBA" id="ARBA00023242"/>
    </source>
</evidence>
<evidence type="ECO:0000313" key="10">
    <source>
        <dbReference type="Proteomes" id="UP000566819"/>
    </source>
</evidence>
<accession>A0A8H4RI77</accession>
<protein>
    <recommendedName>
        <fullName evidence="8">Zn(2)-C6 fungal-type domain-containing protein</fullName>
    </recommendedName>
</protein>
<evidence type="ECO:0000256" key="5">
    <source>
        <dbReference type="ARBA" id="ARBA00023163"/>
    </source>
</evidence>
<dbReference type="GO" id="GO:0000981">
    <property type="term" value="F:DNA-binding transcription factor activity, RNA polymerase II-specific"/>
    <property type="evidence" value="ECO:0007669"/>
    <property type="project" value="InterPro"/>
</dbReference>
<keyword evidence="7" id="KW-0472">Membrane</keyword>
<dbReference type="SUPFAM" id="SSF57701">
    <property type="entry name" value="Zn2/Cys6 DNA-binding domain"/>
    <property type="match status" value="1"/>
</dbReference>
<keyword evidence="3" id="KW-0805">Transcription regulation</keyword>
<keyword evidence="7" id="KW-1133">Transmembrane helix</keyword>
<sequence length="807" mass="90793">MCTVLVPSLFNIIIFILSLLCILAGNSPSSLQNYPVLSVNTTGLKADFKSTHNVYLPVPDVYKIFIQTTCQGFYDNGYAGSPTNVSCNTPSSYSKFLLSDFIDSDLQGHSNETAKSLSISLFIDEIFSVVYNLDLHVAYIFLILGSIFTGIAMVFGLLAFCIGGFAPVVGFIARIASTFFFISAVIITVIYNKAVDLINFEGQDIGILAYTNGDLIGLTWSTCALSFVSSTLWVACEIVGVESITLLAYPALLHQFRIQTAKAPNFKSISRDRTPLLFWVSFLPRKTLRAMMLTPFQVSPTKSSKRKPHFKTKTGCLTCRRRRLKCDESKPACKKCVSAKFTCDGYDHTTTQKKLIFVRPIGTVEPTAFIQRPLSVITAPPDEIRGFDFFRSNNANLFARHMNAKFIGQDLLQMVHSEPVLWHAMLAMSSAFENLNNIVRPSNSPPKLRLRMALQHYNKAIYLLTKPASGKKLSMELTIVACLLFMYLEIMLGHENTATLHVESGTRIIRAWMANRSESQLKQGIGFTIVGQLISPLLDGIELQTIGQVDSDWSPPRHQPYRQHYLPKQLHFNTLFEARASFVLLMNEATNFTRICDFPGRQPDDATLLLQRQERLLHSLQEWSIAAQNLADPAGEDTYQLPLLRLYRVKLLILVSTALEIEETKFDRYTLPFEFILSGLESIIEGAKSYDRDTVIYLFVRSYTLLNLIALKCRNPTIRRRALRLWKQKSCPGTHLFIAVAERVIELEEEGFEDLKDSIGSIVPSEWARIQVSIIREYVAASALATTEASELVDNTKNLCERCKEID</sequence>
<gene>
    <name evidence="9" type="ORF">G7Y89_g8963</name>
</gene>
<evidence type="ECO:0000256" key="3">
    <source>
        <dbReference type="ARBA" id="ARBA00023015"/>
    </source>
</evidence>
<feature type="transmembrane region" description="Helical" evidence="7">
    <location>
        <begin position="171"/>
        <end position="191"/>
    </location>
</feature>
<dbReference type="GO" id="GO:0008270">
    <property type="term" value="F:zinc ion binding"/>
    <property type="evidence" value="ECO:0007669"/>
    <property type="project" value="InterPro"/>
</dbReference>
<dbReference type="InterPro" id="IPR036864">
    <property type="entry name" value="Zn2-C6_fun-type_DNA-bd_sf"/>
</dbReference>
<evidence type="ECO:0000256" key="7">
    <source>
        <dbReference type="SAM" id="Phobius"/>
    </source>
</evidence>
<proteinExistence type="predicted"/>
<keyword evidence="6" id="KW-0539">Nucleus</keyword>
<keyword evidence="1" id="KW-0479">Metal-binding</keyword>
<evidence type="ECO:0000259" key="8">
    <source>
        <dbReference type="PROSITE" id="PS50048"/>
    </source>
</evidence>
<keyword evidence="5" id="KW-0804">Transcription</keyword>
<dbReference type="SMART" id="SM00066">
    <property type="entry name" value="GAL4"/>
    <property type="match status" value="1"/>
</dbReference>
<dbReference type="GO" id="GO:0003677">
    <property type="term" value="F:DNA binding"/>
    <property type="evidence" value="ECO:0007669"/>
    <property type="project" value="UniProtKB-KW"/>
</dbReference>
<name>A0A8H4RI77_9HELO</name>
<evidence type="ECO:0000313" key="9">
    <source>
        <dbReference type="EMBL" id="KAF4629181.1"/>
    </source>
</evidence>
<dbReference type="Pfam" id="PF00172">
    <property type="entry name" value="Zn_clus"/>
    <property type="match status" value="1"/>
</dbReference>
<dbReference type="PANTHER" id="PTHR36206">
    <property type="entry name" value="ASPERCRYPTIN BIOSYNTHESIS CLUSTER-SPECIFIC TRANSCRIPTION REGULATOR ATNN-RELATED"/>
    <property type="match status" value="1"/>
</dbReference>
<feature type="transmembrane region" description="Helical" evidence="7">
    <location>
        <begin position="6"/>
        <end position="25"/>
    </location>
</feature>
<dbReference type="PANTHER" id="PTHR36206:SF13">
    <property type="entry name" value="TRANSCRIPTIONAL REGULATORY PROTEIN MOC3"/>
    <property type="match status" value="1"/>
</dbReference>
<dbReference type="InterPro" id="IPR052360">
    <property type="entry name" value="Transcr_Regulatory_Proteins"/>
</dbReference>
<dbReference type="PROSITE" id="PS00463">
    <property type="entry name" value="ZN2_CY6_FUNGAL_1"/>
    <property type="match status" value="1"/>
</dbReference>
<dbReference type="AlphaFoldDB" id="A0A8H4RI77"/>
<comment type="caution">
    <text evidence="9">The sequence shown here is derived from an EMBL/GenBank/DDBJ whole genome shotgun (WGS) entry which is preliminary data.</text>
</comment>
<dbReference type="Pfam" id="PF11951">
    <property type="entry name" value="Fungal_trans_2"/>
    <property type="match status" value="1"/>
</dbReference>
<keyword evidence="10" id="KW-1185">Reference proteome</keyword>
<organism evidence="9 10">
    <name type="scientific">Cudoniella acicularis</name>
    <dbReference type="NCBI Taxonomy" id="354080"/>
    <lineage>
        <taxon>Eukaryota</taxon>
        <taxon>Fungi</taxon>
        <taxon>Dikarya</taxon>
        <taxon>Ascomycota</taxon>
        <taxon>Pezizomycotina</taxon>
        <taxon>Leotiomycetes</taxon>
        <taxon>Helotiales</taxon>
        <taxon>Tricladiaceae</taxon>
        <taxon>Cudoniella</taxon>
    </lineage>
</organism>
<dbReference type="InterPro" id="IPR001138">
    <property type="entry name" value="Zn2Cys6_DnaBD"/>
</dbReference>
<reference evidence="9 10" key="1">
    <citation type="submission" date="2020-03" db="EMBL/GenBank/DDBJ databases">
        <title>Draft Genome Sequence of Cudoniella acicularis.</title>
        <authorList>
            <person name="Buettner E."/>
            <person name="Kellner H."/>
        </authorList>
    </citation>
    <scope>NUCLEOTIDE SEQUENCE [LARGE SCALE GENOMIC DNA]</scope>
    <source>
        <strain evidence="9 10">DSM 108380</strain>
    </source>
</reference>
<evidence type="ECO:0000256" key="1">
    <source>
        <dbReference type="ARBA" id="ARBA00022723"/>
    </source>
</evidence>
<dbReference type="InterPro" id="IPR009571">
    <property type="entry name" value="SUR7/Rim9-like_fungi"/>
</dbReference>
<dbReference type="EMBL" id="JAAMPI010000709">
    <property type="protein sequence ID" value="KAF4629181.1"/>
    <property type="molecule type" value="Genomic_DNA"/>
</dbReference>
<evidence type="ECO:0000256" key="4">
    <source>
        <dbReference type="ARBA" id="ARBA00023125"/>
    </source>
</evidence>
<feature type="domain" description="Zn(2)-C6 fungal-type" evidence="8">
    <location>
        <begin position="315"/>
        <end position="343"/>
    </location>
</feature>
<dbReference type="PROSITE" id="PS50048">
    <property type="entry name" value="ZN2_CY6_FUNGAL_2"/>
    <property type="match status" value="1"/>
</dbReference>
<keyword evidence="2" id="KW-0862">Zinc</keyword>
<dbReference type="InterPro" id="IPR021858">
    <property type="entry name" value="Fun_TF"/>
</dbReference>
<evidence type="ECO:0000256" key="2">
    <source>
        <dbReference type="ARBA" id="ARBA00022833"/>
    </source>
</evidence>
<dbReference type="CDD" id="cd00067">
    <property type="entry name" value="GAL4"/>
    <property type="match status" value="1"/>
</dbReference>
<feature type="transmembrane region" description="Helical" evidence="7">
    <location>
        <begin position="137"/>
        <end position="165"/>
    </location>
</feature>
<dbReference type="OrthoDB" id="2593732at2759"/>
<dbReference type="Proteomes" id="UP000566819">
    <property type="component" value="Unassembled WGS sequence"/>
</dbReference>
<dbReference type="Gene3D" id="4.10.240.10">
    <property type="entry name" value="Zn(2)-C6 fungal-type DNA-binding domain"/>
    <property type="match status" value="1"/>
</dbReference>
<keyword evidence="4" id="KW-0238">DNA-binding</keyword>